<evidence type="ECO:0000313" key="2">
    <source>
        <dbReference type="Proteomes" id="UP001595420"/>
    </source>
</evidence>
<accession>A0ABV7BTR3</accession>
<organism evidence="1 2">
    <name type="scientific">Falsiroseomonas tokyonensis</name>
    <dbReference type="NCBI Taxonomy" id="430521"/>
    <lineage>
        <taxon>Bacteria</taxon>
        <taxon>Pseudomonadati</taxon>
        <taxon>Pseudomonadota</taxon>
        <taxon>Alphaproteobacteria</taxon>
        <taxon>Acetobacterales</taxon>
        <taxon>Roseomonadaceae</taxon>
        <taxon>Falsiroseomonas</taxon>
    </lineage>
</organism>
<proteinExistence type="predicted"/>
<dbReference type="EMBL" id="JBHRSB010000002">
    <property type="protein sequence ID" value="MFC2999475.1"/>
    <property type="molecule type" value="Genomic_DNA"/>
</dbReference>
<sequence length="374" mass="40635">MLNNDKRPKFVSNSGVFGDFLVIQGPSFERRRLAELEMMRHEFTSCLAVFTTGLRENLAAGMTALFGLAMVGTSLTAGPKVVPKISAPVVNGQCALLNCEGSNEDPQIRISADFLGMVPLFYGSYGVHFFVSNRLHLLVLALEDAGYTVDLDIGSVASMFLVDSSIGMQLSVRRTPLKGISLLGTQESILITRQGGKVLTQPCLPDEQLTPNEYYGLIKRGAEEVALNVQAAIDSGLGSPVCTLTGGRDSRMILAAVMALGRLKDVRFATTAIHQEDVDVATGLVRFFGGAYGSSVPSGYTTATSQEALQRYRSRFFGLYHELQLQGLVQPVFDAPTIRMVGGCGELYRDFYQPKFPNDSHLSFSKANIDHLVE</sequence>
<name>A0ABV7BTR3_9PROT</name>
<reference evidence="2" key="1">
    <citation type="journal article" date="2019" name="Int. J. Syst. Evol. Microbiol.">
        <title>The Global Catalogue of Microorganisms (GCM) 10K type strain sequencing project: providing services to taxonomists for standard genome sequencing and annotation.</title>
        <authorList>
            <consortium name="The Broad Institute Genomics Platform"/>
            <consortium name="The Broad Institute Genome Sequencing Center for Infectious Disease"/>
            <person name="Wu L."/>
            <person name="Ma J."/>
        </authorList>
    </citation>
    <scope>NUCLEOTIDE SEQUENCE [LARGE SCALE GENOMIC DNA]</scope>
    <source>
        <strain evidence="2">CGMCC 1.16855</strain>
    </source>
</reference>
<comment type="caution">
    <text evidence="1">The sequence shown here is derived from an EMBL/GenBank/DDBJ whole genome shotgun (WGS) entry which is preliminary data.</text>
</comment>
<protein>
    <submittedName>
        <fullName evidence="1">Uncharacterized protein</fullName>
    </submittedName>
</protein>
<gene>
    <name evidence="1" type="ORF">ACFOD3_06195</name>
</gene>
<dbReference type="Proteomes" id="UP001595420">
    <property type="component" value="Unassembled WGS sequence"/>
</dbReference>
<keyword evidence="2" id="KW-1185">Reference proteome</keyword>
<evidence type="ECO:0000313" key="1">
    <source>
        <dbReference type="EMBL" id="MFC2999475.1"/>
    </source>
</evidence>